<dbReference type="EMBL" id="BPLR01002112">
    <property type="protein sequence ID" value="GIX70120.1"/>
    <property type="molecule type" value="Genomic_DNA"/>
</dbReference>
<comment type="caution">
    <text evidence="1">The sequence shown here is derived from an EMBL/GenBank/DDBJ whole genome shotgun (WGS) entry which is preliminary data.</text>
</comment>
<gene>
    <name evidence="1" type="ORF">CEXT_639631</name>
</gene>
<organism evidence="1 2">
    <name type="scientific">Caerostris extrusa</name>
    <name type="common">Bark spider</name>
    <name type="synonym">Caerostris bankana</name>
    <dbReference type="NCBI Taxonomy" id="172846"/>
    <lineage>
        <taxon>Eukaryota</taxon>
        <taxon>Metazoa</taxon>
        <taxon>Ecdysozoa</taxon>
        <taxon>Arthropoda</taxon>
        <taxon>Chelicerata</taxon>
        <taxon>Arachnida</taxon>
        <taxon>Araneae</taxon>
        <taxon>Araneomorphae</taxon>
        <taxon>Entelegynae</taxon>
        <taxon>Araneoidea</taxon>
        <taxon>Araneidae</taxon>
        <taxon>Caerostris</taxon>
    </lineage>
</organism>
<evidence type="ECO:0000313" key="1">
    <source>
        <dbReference type="EMBL" id="GIX70120.1"/>
    </source>
</evidence>
<sequence>MAQNKLAFVGLPEQWKGPAPVTLNNAALVPVTFETGSISVTVSVKNGMFTSGDLFSCEFFGNWVLLLLDDEGAQNIWLSSEVK</sequence>
<dbReference type="AlphaFoldDB" id="A0AAV4MCV7"/>
<name>A0AAV4MCV7_CAEEX</name>
<dbReference type="Proteomes" id="UP001054945">
    <property type="component" value="Unassembled WGS sequence"/>
</dbReference>
<reference evidence="1 2" key="1">
    <citation type="submission" date="2021-06" db="EMBL/GenBank/DDBJ databases">
        <title>Caerostris extrusa draft genome.</title>
        <authorList>
            <person name="Kono N."/>
            <person name="Arakawa K."/>
        </authorList>
    </citation>
    <scope>NUCLEOTIDE SEQUENCE [LARGE SCALE GENOMIC DNA]</scope>
</reference>
<keyword evidence="2" id="KW-1185">Reference proteome</keyword>
<evidence type="ECO:0000313" key="2">
    <source>
        <dbReference type="Proteomes" id="UP001054945"/>
    </source>
</evidence>
<proteinExistence type="predicted"/>
<accession>A0AAV4MCV7</accession>
<protein>
    <submittedName>
        <fullName evidence="1">Uncharacterized protein</fullName>
    </submittedName>
</protein>